<dbReference type="RefSeq" id="WP_193932577.1">
    <property type="nucleotide sequence ID" value="NZ_CAWPMZ010000062.1"/>
</dbReference>
<comment type="caution">
    <text evidence="1">The sequence shown here is derived from an EMBL/GenBank/DDBJ whole genome shotgun (WGS) entry which is preliminary data.</text>
</comment>
<dbReference type="Proteomes" id="UP000651156">
    <property type="component" value="Unassembled WGS sequence"/>
</dbReference>
<proteinExistence type="predicted"/>
<name>A0ABR9UTR1_9CHRO</name>
<protein>
    <submittedName>
        <fullName evidence="1">Uncharacterized protein</fullName>
    </submittedName>
</protein>
<reference evidence="1 2" key="1">
    <citation type="submission" date="2020-10" db="EMBL/GenBank/DDBJ databases">
        <authorList>
            <person name="Castelo-Branco R."/>
            <person name="Eusebio N."/>
            <person name="Adriana R."/>
            <person name="Vieira A."/>
            <person name="Brugerolle De Fraissinette N."/>
            <person name="Rezende De Castro R."/>
            <person name="Schneider M.P."/>
            <person name="Vasconcelos V."/>
            <person name="Leao P.N."/>
        </authorList>
    </citation>
    <scope>NUCLEOTIDE SEQUENCE [LARGE SCALE GENOMIC DNA]</scope>
    <source>
        <strain evidence="1 2">LEGE 06123</strain>
    </source>
</reference>
<evidence type="ECO:0000313" key="2">
    <source>
        <dbReference type="Proteomes" id="UP000651156"/>
    </source>
</evidence>
<keyword evidence="2" id="KW-1185">Reference proteome</keyword>
<evidence type="ECO:0000313" key="1">
    <source>
        <dbReference type="EMBL" id="MBE9191435.1"/>
    </source>
</evidence>
<organism evidence="1 2">
    <name type="scientific">Gloeocapsopsis crepidinum LEGE 06123</name>
    <dbReference type="NCBI Taxonomy" id="588587"/>
    <lineage>
        <taxon>Bacteria</taxon>
        <taxon>Bacillati</taxon>
        <taxon>Cyanobacteriota</taxon>
        <taxon>Cyanophyceae</taxon>
        <taxon>Oscillatoriophycideae</taxon>
        <taxon>Chroococcales</taxon>
        <taxon>Chroococcaceae</taxon>
        <taxon>Gloeocapsopsis</taxon>
    </lineage>
</organism>
<accession>A0ABR9UTR1</accession>
<dbReference type="EMBL" id="JADEWN010000032">
    <property type="protein sequence ID" value="MBE9191435.1"/>
    <property type="molecule type" value="Genomic_DNA"/>
</dbReference>
<sequence length="121" mass="13392">MAPILTVHSITYTIEQTNITSYFRANPATYKTLAAETGVKEEEEGTNHPLTTVSELLGTGAVMRVNVVYKVGTKRKVAKLIIPSSRYHQFRRTQMGKTYTSGLNSGVIISIRTPRKASFSI</sequence>
<gene>
    <name evidence="1" type="ORF">IQ230_13975</name>
</gene>